<dbReference type="Proteomes" id="UP000238479">
    <property type="component" value="Chromosome 2"/>
</dbReference>
<dbReference type="Gramene" id="PRQ51642">
    <property type="protein sequence ID" value="PRQ51642"/>
    <property type="gene ID" value="RchiOBHm_Chr2g0146711"/>
</dbReference>
<dbReference type="EMBL" id="PDCK01000040">
    <property type="protein sequence ID" value="PRQ51642.1"/>
    <property type="molecule type" value="Genomic_DNA"/>
</dbReference>
<dbReference type="AlphaFoldDB" id="A0A2P6RYY9"/>
<evidence type="ECO:0000313" key="3">
    <source>
        <dbReference type="Proteomes" id="UP000238479"/>
    </source>
</evidence>
<evidence type="ECO:0000313" key="2">
    <source>
        <dbReference type="EMBL" id="PRQ51642.1"/>
    </source>
</evidence>
<name>A0A2P6RYY9_ROSCH</name>
<evidence type="ECO:0000256" key="1">
    <source>
        <dbReference type="SAM" id="MobiDB-lite"/>
    </source>
</evidence>
<reference evidence="2 3" key="1">
    <citation type="journal article" date="2018" name="Nat. Genet.">
        <title>The Rosa genome provides new insights in the design of modern roses.</title>
        <authorList>
            <person name="Bendahmane M."/>
        </authorList>
    </citation>
    <scope>NUCLEOTIDE SEQUENCE [LARGE SCALE GENOMIC DNA]</scope>
    <source>
        <strain evidence="3">cv. Old Blush</strain>
    </source>
</reference>
<organism evidence="2 3">
    <name type="scientific">Rosa chinensis</name>
    <name type="common">China rose</name>
    <dbReference type="NCBI Taxonomy" id="74649"/>
    <lineage>
        <taxon>Eukaryota</taxon>
        <taxon>Viridiplantae</taxon>
        <taxon>Streptophyta</taxon>
        <taxon>Embryophyta</taxon>
        <taxon>Tracheophyta</taxon>
        <taxon>Spermatophyta</taxon>
        <taxon>Magnoliopsida</taxon>
        <taxon>eudicotyledons</taxon>
        <taxon>Gunneridae</taxon>
        <taxon>Pentapetalae</taxon>
        <taxon>rosids</taxon>
        <taxon>fabids</taxon>
        <taxon>Rosales</taxon>
        <taxon>Rosaceae</taxon>
        <taxon>Rosoideae</taxon>
        <taxon>Rosoideae incertae sedis</taxon>
        <taxon>Rosa</taxon>
    </lineage>
</organism>
<protein>
    <submittedName>
        <fullName evidence="2">Uncharacterized protein</fullName>
    </submittedName>
</protein>
<keyword evidence="3" id="KW-1185">Reference proteome</keyword>
<feature type="region of interest" description="Disordered" evidence="1">
    <location>
        <begin position="36"/>
        <end position="60"/>
    </location>
</feature>
<sequence>MGRAFGTSVFWKFPIIVTPKIQVRVRAPRNEPKNLNINDILRSSSNNPTKTKTQDFYHSL</sequence>
<proteinExistence type="predicted"/>
<accession>A0A2P6RYY9</accession>
<comment type="caution">
    <text evidence="2">The sequence shown here is derived from an EMBL/GenBank/DDBJ whole genome shotgun (WGS) entry which is preliminary data.</text>
</comment>
<gene>
    <name evidence="2" type="ORF">RchiOBHm_Chr2g0146711</name>
</gene>